<dbReference type="InterPro" id="IPR005331">
    <property type="entry name" value="Sulfotransferase"/>
</dbReference>
<dbReference type="VEuPathDB" id="VectorBase:ADAC004481"/>
<organism evidence="11">
    <name type="scientific">Anopheles darlingi</name>
    <name type="common">Mosquito</name>
    <dbReference type="NCBI Taxonomy" id="43151"/>
    <lineage>
        <taxon>Eukaryota</taxon>
        <taxon>Metazoa</taxon>
        <taxon>Ecdysozoa</taxon>
        <taxon>Arthropoda</taxon>
        <taxon>Hexapoda</taxon>
        <taxon>Insecta</taxon>
        <taxon>Pterygota</taxon>
        <taxon>Neoptera</taxon>
        <taxon>Endopterygota</taxon>
        <taxon>Diptera</taxon>
        <taxon>Nematocera</taxon>
        <taxon>Culicoidea</taxon>
        <taxon>Culicidae</taxon>
        <taxon>Anophelinae</taxon>
        <taxon>Anopheles</taxon>
    </lineage>
</organism>
<dbReference type="GO" id="GO:0008146">
    <property type="term" value="F:sulfotransferase activity"/>
    <property type="evidence" value="ECO:0007669"/>
    <property type="project" value="InterPro"/>
</dbReference>
<dbReference type="OMA" id="DFEMYNY"/>
<comment type="similarity">
    <text evidence="2 9">Belongs to the sulfotransferase 2 family.</text>
</comment>
<feature type="compositionally biased region" description="Low complexity" evidence="10">
    <location>
        <begin position="347"/>
        <end position="358"/>
    </location>
</feature>
<evidence type="ECO:0000256" key="5">
    <source>
        <dbReference type="ARBA" id="ARBA00022989"/>
    </source>
</evidence>
<dbReference type="EMBL" id="ADMH02001184">
    <property type="protein sequence ID" value="ETN63797.1"/>
    <property type="molecule type" value="Genomic_DNA"/>
</dbReference>
<dbReference type="PANTHER" id="PTHR12137">
    <property type="entry name" value="CARBOHYDRATE SULFOTRANSFERASE"/>
    <property type="match status" value="1"/>
</dbReference>
<evidence type="ECO:0000256" key="1">
    <source>
        <dbReference type="ARBA" id="ARBA00004323"/>
    </source>
</evidence>
<feature type="transmembrane region" description="Helical" evidence="9">
    <location>
        <begin position="65"/>
        <end position="98"/>
    </location>
</feature>
<dbReference type="Pfam" id="PF03567">
    <property type="entry name" value="Sulfotransfer_2"/>
    <property type="match status" value="1"/>
</dbReference>
<keyword evidence="13" id="KW-1185">Reference proteome</keyword>
<evidence type="ECO:0000313" key="12">
    <source>
        <dbReference type="EnsemblMetazoa" id="ADAC004481-PA"/>
    </source>
</evidence>
<evidence type="ECO:0000256" key="2">
    <source>
        <dbReference type="ARBA" id="ARBA00006339"/>
    </source>
</evidence>
<dbReference type="InterPro" id="IPR018011">
    <property type="entry name" value="Carb_sulfotrans_8-10"/>
</dbReference>
<keyword evidence="7 9" id="KW-0472">Membrane</keyword>
<gene>
    <name evidence="11" type="ORF">AND_004481</name>
</gene>
<evidence type="ECO:0000256" key="3">
    <source>
        <dbReference type="ARBA" id="ARBA00022679"/>
    </source>
</evidence>
<reference evidence="11" key="3">
    <citation type="journal article" date="2013" name="Nucleic Acids Res.">
        <title>The genome of Anopheles darlingi, the main neotropical malaria vector.</title>
        <authorList>
            <person name="Marinotti O."/>
            <person name="Cerqueira G.C."/>
            <person name="de Almeida L.G."/>
            <person name="Ferro M.I."/>
            <person name="Loreto E.L."/>
            <person name="Zaha A."/>
            <person name="Teixeira S.M."/>
            <person name="Wespiser A.R."/>
            <person name="Almeida E Silva A."/>
            <person name="Schlindwein A.D."/>
            <person name="Pacheco A.C."/>
            <person name="Silva A.L."/>
            <person name="Graveley B.R."/>
            <person name="Walenz B.P."/>
            <person name="Lima Bde A."/>
            <person name="Ribeiro C.A."/>
            <person name="Nunes-Silva C.G."/>
            <person name="de Carvalho C.R."/>
            <person name="Soares C.M."/>
            <person name="de Menezes C.B."/>
            <person name="Matiolli C."/>
            <person name="Caffrey D."/>
            <person name="Araujo D.A."/>
            <person name="de Oliveira D.M."/>
            <person name="Golenbock D."/>
            <person name="Grisard E.C."/>
            <person name="Fantinatti-Garboggini F."/>
            <person name="de Carvalho F.M."/>
            <person name="Barcellos F.G."/>
            <person name="Prosdocimi F."/>
            <person name="May G."/>
            <person name="Azevedo Junior G.M."/>
            <person name="Guimaraes G.M."/>
            <person name="Goldman G.H."/>
            <person name="Padilha I.Q."/>
            <person name="Batista Jda S."/>
            <person name="Ferro J.A."/>
            <person name="Ribeiro J.M."/>
            <person name="Fietto J.L."/>
            <person name="Dabbas K.M."/>
            <person name="Cerdeira L."/>
            <person name="Agnez-Lima L.F."/>
            <person name="Brocchi M."/>
            <person name="de Carvalho M.O."/>
            <person name="Teixeira Mde M."/>
            <person name="Diniz Maia Mde M."/>
            <person name="Goldman M.H."/>
            <person name="Cruz Schneider M.P."/>
            <person name="Felipe M.S."/>
            <person name="Hungria M."/>
            <person name="Nicolas M.F."/>
            <person name="Pereira M."/>
            <person name="Montes M.A."/>
            <person name="Cantao M.E."/>
            <person name="Vincentz M."/>
            <person name="Rafael M.S."/>
            <person name="Silverman N."/>
            <person name="Stoco P.H."/>
            <person name="Souza R.C."/>
            <person name="Vicentini R."/>
            <person name="Gazzinelli R.T."/>
            <person name="Neves Rde O."/>
            <person name="Silva R."/>
            <person name="Astolfi-Filho S."/>
            <person name="Maciel T.E."/>
            <person name="Urmenyi T.P."/>
            <person name="Tadei W.P."/>
            <person name="Camargo E.P."/>
            <person name="de Vasconcelos A.T."/>
        </authorList>
    </citation>
    <scope>NUCLEOTIDE SEQUENCE</scope>
</reference>
<proteinExistence type="inferred from homology"/>
<dbReference type="HOGENOM" id="CLU_694872_0_0_1"/>
<accession>W5JHF0</accession>
<keyword evidence="6 9" id="KW-0333">Golgi apparatus</keyword>
<dbReference type="STRING" id="43151.W5JHF0"/>
<evidence type="ECO:0000256" key="10">
    <source>
        <dbReference type="SAM" id="MobiDB-lite"/>
    </source>
</evidence>
<evidence type="ECO:0000313" key="13">
    <source>
        <dbReference type="Proteomes" id="UP000000673"/>
    </source>
</evidence>
<evidence type="ECO:0000256" key="6">
    <source>
        <dbReference type="ARBA" id="ARBA00023034"/>
    </source>
</evidence>
<name>W5JHF0_ANODA</name>
<keyword evidence="9" id="KW-0735">Signal-anchor</keyword>
<protein>
    <recommendedName>
        <fullName evidence="9">Carbohydrate sulfotransferase</fullName>
        <ecNumber evidence="9">2.8.2.-</ecNumber>
    </recommendedName>
</protein>
<dbReference type="GO" id="GO:0000139">
    <property type="term" value="C:Golgi membrane"/>
    <property type="evidence" value="ECO:0007669"/>
    <property type="project" value="UniProtKB-SubCell"/>
</dbReference>
<keyword evidence="3 9" id="KW-0808">Transferase</keyword>
<evidence type="ECO:0000256" key="8">
    <source>
        <dbReference type="ARBA" id="ARBA00023180"/>
    </source>
</evidence>
<dbReference type="Proteomes" id="UP000000673">
    <property type="component" value="Unassembled WGS sequence"/>
</dbReference>
<reference evidence="11" key="2">
    <citation type="submission" date="2010-05" db="EMBL/GenBank/DDBJ databases">
        <authorList>
            <person name="Almeida L.G."/>
            <person name="Nicolas M.F."/>
            <person name="Souza R.C."/>
            <person name="Vasconcelos A.T.R."/>
        </authorList>
    </citation>
    <scope>NUCLEOTIDE SEQUENCE</scope>
</reference>
<dbReference type="EC" id="2.8.2.-" evidence="9"/>
<feature type="region of interest" description="Disordered" evidence="10">
    <location>
        <begin position="338"/>
        <end position="358"/>
    </location>
</feature>
<evidence type="ECO:0000256" key="7">
    <source>
        <dbReference type="ARBA" id="ARBA00023136"/>
    </source>
</evidence>
<dbReference type="eggNOG" id="KOG4651">
    <property type="taxonomic scope" value="Eukaryota"/>
</dbReference>
<dbReference type="GO" id="GO:0016051">
    <property type="term" value="P:carbohydrate biosynthetic process"/>
    <property type="evidence" value="ECO:0007669"/>
    <property type="project" value="InterPro"/>
</dbReference>
<evidence type="ECO:0000313" key="11">
    <source>
        <dbReference type="EMBL" id="ETN63797.1"/>
    </source>
</evidence>
<dbReference type="VEuPathDB" id="VectorBase:ADAR2_002587"/>
<dbReference type="PANTHER" id="PTHR12137:SF54">
    <property type="entry name" value="CARBOHYDRATE SULFOTRANSFERASE"/>
    <property type="match status" value="1"/>
</dbReference>
<reference evidence="12" key="4">
    <citation type="submission" date="2015-06" db="UniProtKB">
        <authorList>
            <consortium name="EnsemblMetazoa"/>
        </authorList>
    </citation>
    <scope>IDENTIFICATION</scope>
</reference>
<sequence>MEARARMELVSPPWPSEDWVGYFRGFAFRDFTRPLSRRLRLAASFTVLRSRRVVMSLVKRRGREFGAGGVTTGTLVLSIVLSVVVLCAVLVLILPWPLPYSQSVEEIIQDRTAYLREQCHSAAVLSAGADTTPKYYYQQAFHNYFYQARVGLLWCSISKVASSSWMYQFNQWAGVPREKIDRMATEMKALARANYPLPTRADVEQIKLLSAAGVANERMVVVRDPMDRFVSTYEDLIVRPKSNNYLHLRRFIFREVHGVNVMNETVPVPSFADFTEFVLRRTNLLDPHWNSYWNLCDPCFLEPTFIVKLETYDRDVAHLLRRLNLTASEADRFEGHRLNVNHDRKGGSQTSSTKSRSSTIDRLAELTADQFERLYHRYELDFRLFQYDASQYFALFK</sequence>
<keyword evidence="9" id="KW-0119">Carbohydrate metabolism</keyword>
<evidence type="ECO:0000256" key="9">
    <source>
        <dbReference type="RuleBase" id="RU364020"/>
    </source>
</evidence>
<dbReference type="EnsemblMetazoa" id="ADAC004481-RA">
    <property type="protein sequence ID" value="ADAC004481-PA"/>
    <property type="gene ID" value="ADAC004481"/>
</dbReference>
<comment type="subcellular location">
    <subcellularLocation>
        <location evidence="1 9">Golgi apparatus membrane</location>
        <topology evidence="1 9">Single-pass type II membrane protein</topology>
    </subcellularLocation>
</comment>
<keyword evidence="4 9" id="KW-0812">Transmembrane</keyword>
<keyword evidence="5 9" id="KW-1133">Transmembrane helix</keyword>
<reference evidence="11 13" key="1">
    <citation type="journal article" date="2010" name="BMC Genomics">
        <title>Combination of measures distinguishes pre-miRNAs from other stem-loops in the genome of the newly sequenced Anopheles darlingi.</title>
        <authorList>
            <person name="Mendes N.D."/>
            <person name="Freitas A.T."/>
            <person name="Vasconcelos A.T."/>
            <person name="Sagot M.F."/>
        </authorList>
    </citation>
    <scope>NUCLEOTIDE SEQUENCE</scope>
</reference>
<dbReference type="AlphaFoldDB" id="W5JHF0"/>
<keyword evidence="8 9" id="KW-0325">Glycoprotein</keyword>
<evidence type="ECO:0000256" key="4">
    <source>
        <dbReference type="ARBA" id="ARBA00022692"/>
    </source>
</evidence>